<evidence type="ECO:0000313" key="3">
    <source>
        <dbReference type="EMBL" id="VAX37007.1"/>
    </source>
</evidence>
<accession>A0A3B1E3T8</accession>
<name>A0A3B1E3T8_9ZZZZ</name>
<keyword evidence="2" id="KW-0812">Transmembrane</keyword>
<organism evidence="3">
    <name type="scientific">hydrothermal vent metagenome</name>
    <dbReference type="NCBI Taxonomy" id="652676"/>
    <lineage>
        <taxon>unclassified sequences</taxon>
        <taxon>metagenomes</taxon>
        <taxon>ecological metagenomes</taxon>
    </lineage>
</organism>
<keyword evidence="2" id="KW-0472">Membrane</keyword>
<sequence>EVPMLEGEDDFELSLEDDDDLSGGSVILFDDEDVDEDTATTVGMLDEEEYTDEFDVMEGESLDVEESDYDLDMDDDLDVFDADDEDFSDSFETGESQSSFTGTGMQQMVAPVESEWGAGAFIGLLLSSALMILCSMVMFDLVRSMWGWHDAASFNSALLDTIGNLFSS</sequence>
<evidence type="ECO:0000256" key="1">
    <source>
        <dbReference type="SAM" id="MobiDB-lite"/>
    </source>
</evidence>
<feature type="compositionally biased region" description="Acidic residues" evidence="1">
    <location>
        <begin position="1"/>
        <end position="21"/>
    </location>
</feature>
<dbReference type="EMBL" id="UOGL01000093">
    <property type="protein sequence ID" value="VAX37007.1"/>
    <property type="molecule type" value="Genomic_DNA"/>
</dbReference>
<feature type="region of interest" description="Disordered" evidence="1">
    <location>
        <begin position="1"/>
        <end position="26"/>
    </location>
</feature>
<dbReference type="AlphaFoldDB" id="A0A3B1E3T8"/>
<reference evidence="3" key="1">
    <citation type="submission" date="2018-06" db="EMBL/GenBank/DDBJ databases">
        <authorList>
            <person name="Zhirakovskaya E."/>
        </authorList>
    </citation>
    <scope>NUCLEOTIDE SEQUENCE</scope>
</reference>
<protein>
    <submittedName>
        <fullName evidence="3">Uncharacterized protein</fullName>
    </submittedName>
</protein>
<keyword evidence="2" id="KW-1133">Transmembrane helix</keyword>
<evidence type="ECO:0000256" key="2">
    <source>
        <dbReference type="SAM" id="Phobius"/>
    </source>
</evidence>
<feature type="transmembrane region" description="Helical" evidence="2">
    <location>
        <begin position="116"/>
        <end position="139"/>
    </location>
</feature>
<feature type="non-terminal residue" evidence="3">
    <location>
        <position position="1"/>
    </location>
</feature>
<proteinExistence type="predicted"/>
<gene>
    <name evidence="3" type="ORF">MNBD_PLANCTO02-514</name>
</gene>